<dbReference type="WBParaSite" id="PgB11_g056_t01">
    <property type="protein sequence ID" value="PgB11_g056_t01"/>
    <property type="gene ID" value="PgB11_g056"/>
</dbReference>
<evidence type="ECO:0000313" key="4">
    <source>
        <dbReference type="WBParaSite" id="PgB11_g056_t02"/>
    </source>
</evidence>
<evidence type="ECO:0000313" key="5">
    <source>
        <dbReference type="WBParaSite" id="PgB11_g056_t04"/>
    </source>
</evidence>
<evidence type="ECO:0000313" key="3">
    <source>
        <dbReference type="WBParaSite" id="PgB11_g056_t01"/>
    </source>
</evidence>
<feature type="region of interest" description="Disordered" evidence="1">
    <location>
        <begin position="1"/>
        <end position="36"/>
    </location>
</feature>
<evidence type="ECO:0000256" key="1">
    <source>
        <dbReference type="SAM" id="MobiDB-lite"/>
    </source>
</evidence>
<dbReference type="AlphaFoldDB" id="A0A914ZPT2"/>
<organism evidence="2 5">
    <name type="scientific">Parascaris univalens</name>
    <name type="common">Nematode worm</name>
    <dbReference type="NCBI Taxonomy" id="6257"/>
    <lineage>
        <taxon>Eukaryota</taxon>
        <taxon>Metazoa</taxon>
        <taxon>Ecdysozoa</taxon>
        <taxon>Nematoda</taxon>
        <taxon>Chromadorea</taxon>
        <taxon>Rhabditida</taxon>
        <taxon>Spirurina</taxon>
        <taxon>Ascaridomorpha</taxon>
        <taxon>Ascaridoidea</taxon>
        <taxon>Ascarididae</taxon>
        <taxon>Parascaris</taxon>
    </lineage>
</organism>
<sequence>MDKKDGSIDSCNDVTPPGRAPTTGVDVEHNEPASTPAIIRTRQCRKEFQVSSPSDALMSPCTQKLFGNSLRTKKSGSIPLAVLKEKQKTNIASMDLNSGDSSNS</sequence>
<dbReference type="InterPro" id="IPR007727">
    <property type="entry name" value="Spo12"/>
</dbReference>
<evidence type="ECO:0000313" key="2">
    <source>
        <dbReference type="Proteomes" id="UP000887569"/>
    </source>
</evidence>
<dbReference type="Proteomes" id="UP000887569">
    <property type="component" value="Unplaced"/>
</dbReference>
<dbReference type="WBParaSite" id="PgB11_g056_t04">
    <property type="protein sequence ID" value="PgB11_g056_t04"/>
    <property type="gene ID" value="PgB11_g056"/>
</dbReference>
<dbReference type="WBParaSite" id="PgB11_g056_t03">
    <property type="protein sequence ID" value="PgB11_g056_t03"/>
    <property type="gene ID" value="PgB11_g056"/>
</dbReference>
<proteinExistence type="predicted"/>
<reference evidence="3 4" key="1">
    <citation type="submission" date="2022-11" db="UniProtKB">
        <authorList>
            <consortium name="WormBaseParasite"/>
        </authorList>
    </citation>
    <scope>IDENTIFICATION</scope>
</reference>
<name>A0A914ZPT2_PARUN</name>
<accession>A0A914ZPT2</accession>
<keyword evidence="2" id="KW-1185">Reference proteome</keyword>
<dbReference type="Pfam" id="PF05032">
    <property type="entry name" value="Spo12"/>
    <property type="match status" value="1"/>
</dbReference>
<dbReference type="WBParaSite" id="PgB11_g056_t02">
    <property type="protein sequence ID" value="PgB11_g056_t02"/>
    <property type="gene ID" value="PgB11_g056"/>
</dbReference>
<protein>
    <submittedName>
        <fullName evidence="3 4">Uncharacterized protein</fullName>
    </submittedName>
</protein>